<dbReference type="EMBL" id="CVRI01000036">
    <property type="protein sequence ID" value="CRK92992.1"/>
    <property type="molecule type" value="Genomic_DNA"/>
</dbReference>
<dbReference type="GO" id="GO:0005385">
    <property type="term" value="F:zinc ion transmembrane transporter activity"/>
    <property type="evidence" value="ECO:0007669"/>
    <property type="project" value="TreeGrafter"/>
</dbReference>
<comment type="subcellular location">
    <subcellularLocation>
        <location evidence="1">Membrane</location>
        <topology evidence="1">Multi-pass membrane protein</topology>
    </subcellularLocation>
</comment>
<dbReference type="InterPro" id="IPR003689">
    <property type="entry name" value="ZIP"/>
</dbReference>
<organism evidence="6 7">
    <name type="scientific">Clunio marinus</name>
    <dbReference type="NCBI Taxonomy" id="568069"/>
    <lineage>
        <taxon>Eukaryota</taxon>
        <taxon>Metazoa</taxon>
        <taxon>Ecdysozoa</taxon>
        <taxon>Arthropoda</taxon>
        <taxon>Hexapoda</taxon>
        <taxon>Insecta</taxon>
        <taxon>Pterygota</taxon>
        <taxon>Neoptera</taxon>
        <taxon>Endopterygota</taxon>
        <taxon>Diptera</taxon>
        <taxon>Nematocera</taxon>
        <taxon>Chironomoidea</taxon>
        <taxon>Chironomidae</taxon>
        <taxon>Clunio</taxon>
    </lineage>
</organism>
<evidence type="ECO:0000256" key="4">
    <source>
        <dbReference type="ARBA" id="ARBA00023136"/>
    </source>
</evidence>
<sequence length="354" mass="38921">MENENNDEQDVLIAKIISGSGLFIVSVICGIIPFKLAKVLKWTDPVIGENGENKTNLTVTLLLSFGGGVLLATTFLHLLPEINSTITWLMEENMIPKVDVSLGEFFMMAGFFIIYLIEELVHNYLHRHQHKLRKKGEESSERDLEAQTSLNDDFLRNVANRNSVVSLTSQMSKISSSDIPAKMKIENDRKDEHAHVHDHGHSHIFPLPHSVDEDSLVRSLRGLLIVLALSIHELFEGFAVGLEKDATGVYFLFAAVSAHKFVISFCIGVELMVQRVKLSLAFIYIIIYSAVSAIGIVIGALLTTGSNGDSLQVPNVILQGLATAGVSENQSPGGKILFETIEHEKPSALIPLSL</sequence>
<feature type="transmembrane region" description="Helical" evidence="5">
    <location>
        <begin position="281"/>
        <end position="302"/>
    </location>
</feature>
<dbReference type="STRING" id="568069.A0A1J1HY20"/>
<dbReference type="OrthoDB" id="448280at2759"/>
<accession>A0A1J1HY20</accession>
<name>A0A1J1HY20_9DIPT</name>
<dbReference type="Pfam" id="PF02535">
    <property type="entry name" value="Zip"/>
    <property type="match status" value="1"/>
</dbReference>
<proteinExistence type="predicted"/>
<evidence type="ECO:0000256" key="5">
    <source>
        <dbReference type="SAM" id="Phobius"/>
    </source>
</evidence>
<gene>
    <name evidence="6" type="ORF">CLUMA_CG006484</name>
</gene>
<evidence type="ECO:0000256" key="2">
    <source>
        <dbReference type="ARBA" id="ARBA00022692"/>
    </source>
</evidence>
<feature type="transmembrane region" description="Helical" evidence="5">
    <location>
        <begin position="12"/>
        <end position="36"/>
    </location>
</feature>
<evidence type="ECO:0000313" key="6">
    <source>
        <dbReference type="EMBL" id="CRK92992.1"/>
    </source>
</evidence>
<dbReference type="Proteomes" id="UP000183832">
    <property type="component" value="Unassembled WGS sequence"/>
</dbReference>
<keyword evidence="7" id="KW-1185">Reference proteome</keyword>
<reference evidence="6 7" key="1">
    <citation type="submission" date="2015-04" db="EMBL/GenBank/DDBJ databases">
        <authorList>
            <person name="Syromyatnikov M.Y."/>
            <person name="Popov V.N."/>
        </authorList>
    </citation>
    <scope>NUCLEOTIDE SEQUENCE [LARGE SCALE GENOMIC DNA]</scope>
</reference>
<keyword evidence="4 5" id="KW-0472">Membrane</keyword>
<dbReference type="GO" id="GO:0005886">
    <property type="term" value="C:plasma membrane"/>
    <property type="evidence" value="ECO:0007669"/>
    <property type="project" value="TreeGrafter"/>
</dbReference>
<evidence type="ECO:0000256" key="1">
    <source>
        <dbReference type="ARBA" id="ARBA00004141"/>
    </source>
</evidence>
<feature type="transmembrane region" description="Helical" evidence="5">
    <location>
        <begin position="105"/>
        <end position="125"/>
    </location>
</feature>
<dbReference type="PANTHER" id="PTHR11040:SF203">
    <property type="entry name" value="FI18611P1-RELATED"/>
    <property type="match status" value="1"/>
</dbReference>
<protein>
    <submittedName>
        <fullName evidence="6">CLUMA_CG006484, isoform A</fullName>
    </submittedName>
</protein>
<keyword evidence="3 5" id="KW-1133">Transmembrane helix</keyword>
<evidence type="ECO:0000256" key="3">
    <source>
        <dbReference type="ARBA" id="ARBA00022989"/>
    </source>
</evidence>
<feature type="transmembrane region" description="Helical" evidence="5">
    <location>
        <begin position="248"/>
        <end position="269"/>
    </location>
</feature>
<evidence type="ECO:0000313" key="7">
    <source>
        <dbReference type="Proteomes" id="UP000183832"/>
    </source>
</evidence>
<dbReference type="AlphaFoldDB" id="A0A1J1HY20"/>
<dbReference type="PANTHER" id="PTHR11040">
    <property type="entry name" value="ZINC/IRON TRANSPORTER"/>
    <property type="match status" value="1"/>
</dbReference>
<feature type="transmembrane region" description="Helical" evidence="5">
    <location>
        <begin position="57"/>
        <end position="79"/>
    </location>
</feature>
<keyword evidence="2 5" id="KW-0812">Transmembrane</keyword>